<dbReference type="AlphaFoldDB" id="A0A8C5R634"/>
<comment type="subcellular location">
    <subcellularLocation>
        <location evidence="3 21">Mitochondrion inner membrane</location>
        <topology evidence="3 21">Peripheral membrane protein</topology>
        <orientation evidence="3 21">Matrix side</orientation>
    </subcellularLocation>
</comment>
<dbReference type="Ensembl" id="ENSLLET00000049644.1">
    <property type="protein sequence ID" value="ENSLLEP00000047769.1"/>
    <property type="gene ID" value="ENSLLEG00000030170.1"/>
</dbReference>
<evidence type="ECO:0000256" key="11">
    <source>
        <dbReference type="ARBA" id="ARBA00022695"/>
    </source>
</evidence>
<dbReference type="PANTHER" id="PTHR13619">
    <property type="entry name" value="PHOSPHATIDATE CYTIDYLYLTRANSFERASE, MITOCHONDRIAL"/>
    <property type="match status" value="1"/>
</dbReference>
<evidence type="ECO:0000256" key="10">
    <source>
        <dbReference type="ARBA" id="ARBA00022679"/>
    </source>
</evidence>
<comment type="pathway">
    <text evidence="4 21">Phospholipid metabolism; CDP-diacylglycerol biosynthesis; CDP-diacylglycerol from sn-glycerol 3-phosphate: step 3/3.</text>
</comment>
<evidence type="ECO:0000256" key="8">
    <source>
        <dbReference type="ARBA" id="ARBA00018337"/>
    </source>
</evidence>
<evidence type="ECO:0000256" key="21">
    <source>
        <dbReference type="PIRNR" id="PIRNR028840"/>
    </source>
</evidence>
<dbReference type="InterPro" id="IPR015222">
    <property type="entry name" value="Tam41"/>
</dbReference>
<evidence type="ECO:0000256" key="18">
    <source>
        <dbReference type="ARBA" id="ARBA00023264"/>
    </source>
</evidence>
<evidence type="ECO:0000256" key="1">
    <source>
        <dbReference type="ARBA" id="ARBA00001946"/>
    </source>
</evidence>
<evidence type="ECO:0000256" key="5">
    <source>
        <dbReference type="ARBA" id="ARBA00005189"/>
    </source>
</evidence>
<keyword evidence="10 21" id="KW-0808">Transferase</keyword>
<evidence type="ECO:0000256" key="14">
    <source>
        <dbReference type="ARBA" id="ARBA00023098"/>
    </source>
</evidence>
<dbReference type="UniPathway" id="UPA00557">
    <property type="reaction ID" value="UER00614"/>
</dbReference>
<keyword evidence="14 21" id="KW-0443">Lipid metabolism</keyword>
<keyword evidence="15 21" id="KW-0496">Mitochondrion</keyword>
<dbReference type="OrthoDB" id="341477at2759"/>
<keyword evidence="13 21" id="KW-0460">Magnesium</keyword>
<evidence type="ECO:0000256" key="9">
    <source>
        <dbReference type="ARBA" id="ARBA00022516"/>
    </source>
</evidence>
<sequence length="338" mass="37725">MAIQAIQSTGYQFRRILTYFPQDISLAFAYGSGVFRQSGTTHGDVGNNMLDFVFAVDDPVTWHSMNIKQNRSHYSALKFLGPKYISTIQQNYGAGVYYNTLVPCDGKVIKYGVVSTDTLVADLLHWKTLYIAGRLHKPVKILVQKENGRLRNALNANLKSAMTAAFLMLPESFTEEELYLQIAGLSYSGDFRMIIGEDKAKVLNIVMPNIAHFQKLFSNILQECSQAVYKAPAGRVEVDKSPEGQFLQLMTLPKTLQQSITLLVDTPGKNRDVEEMLLQVAHDPDCGNVVQEAVYGIVKYSSLTQSAKGILTAGPKKTLSYSAKKMYKMLKSLLRRKS</sequence>
<keyword evidence="11 21" id="KW-0548">Nucleotidyltransferase</keyword>
<organism evidence="22 23">
    <name type="scientific">Leptobrachium leishanense</name>
    <name type="common">Leishan spiny toad</name>
    <dbReference type="NCBI Taxonomy" id="445787"/>
    <lineage>
        <taxon>Eukaryota</taxon>
        <taxon>Metazoa</taxon>
        <taxon>Chordata</taxon>
        <taxon>Craniata</taxon>
        <taxon>Vertebrata</taxon>
        <taxon>Euteleostomi</taxon>
        <taxon>Amphibia</taxon>
        <taxon>Batrachia</taxon>
        <taxon>Anura</taxon>
        <taxon>Pelobatoidea</taxon>
        <taxon>Megophryidae</taxon>
        <taxon>Leptobrachium</taxon>
    </lineage>
</organism>
<dbReference type="GeneTree" id="ENSGT00390000000616"/>
<evidence type="ECO:0000256" key="13">
    <source>
        <dbReference type="ARBA" id="ARBA00022842"/>
    </source>
</evidence>
<keyword evidence="9 21" id="KW-0444">Lipid biosynthesis</keyword>
<evidence type="ECO:0000313" key="22">
    <source>
        <dbReference type="Ensembl" id="ENSLLEP00000047769.1"/>
    </source>
</evidence>
<evidence type="ECO:0000256" key="2">
    <source>
        <dbReference type="ARBA" id="ARBA00003203"/>
    </source>
</evidence>
<evidence type="ECO:0000256" key="19">
    <source>
        <dbReference type="ARBA" id="ARBA00029893"/>
    </source>
</evidence>
<reference evidence="22" key="2">
    <citation type="submission" date="2025-09" db="UniProtKB">
        <authorList>
            <consortium name="Ensembl"/>
        </authorList>
    </citation>
    <scope>IDENTIFICATION</scope>
</reference>
<evidence type="ECO:0000256" key="12">
    <source>
        <dbReference type="ARBA" id="ARBA00022792"/>
    </source>
</evidence>
<comment type="similarity">
    <text evidence="6 21">Belongs to the TAM41 family.</text>
</comment>
<evidence type="ECO:0000256" key="6">
    <source>
        <dbReference type="ARBA" id="ARBA00005458"/>
    </source>
</evidence>
<evidence type="ECO:0000256" key="3">
    <source>
        <dbReference type="ARBA" id="ARBA00004443"/>
    </source>
</evidence>
<accession>A0A8C5R634</accession>
<dbReference type="GO" id="GO:0005743">
    <property type="term" value="C:mitochondrial inner membrane"/>
    <property type="evidence" value="ECO:0007669"/>
    <property type="project" value="UniProtKB-SubCell"/>
</dbReference>
<name>A0A8C5R634_9ANUR</name>
<dbReference type="Pfam" id="PF09139">
    <property type="entry name" value="Tam41_Mmp37"/>
    <property type="match status" value="1"/>
</dbReference>
<keyword evidence="16 21" id="KW-0472">Membrane</keyword>
<gene>
    <name evidence="22" type="primary">TAMM41</name>
</gene>
<evidence type="ECO:0000256" key="16">
    <source>
        <dbReference type="ARBA" id="ARBA00023136"/>
    </source>
</evidence>
<evidence type="ECO:0000313" key="23">
    <source>
        <dbReference type="Proteomes" id="UP000694569"/>
    </source>
</evidence>
<evidence type="ECO:0000256" key="17">
    <source>
        <dbReference type="ARBA" id="ARBA00023209"/>
    </source>
</evidence>
<evidence type="ECO:0000256" key="4">
    <source>
        <dbReference type="ARBA" id="ARBA00005119"/>
    </source>
</evidence>
<comment type="pathway">
    <text evidence="5">Lipid metabolism.</text>
</comment>
<dbReference type="EC" id="2.7.7.41" evidence="7 21"/>
<keyword evidence="23" id="KW-1185">Reference proteome</keyword>
<comment type="function">
    <text evidence="2 21">Catalyzes the conversion of phosphatidic acid (PA) to CDP-diacylglycerol (CDP-DAG), an essential intermediate in the synthesis of phosphatidylglycerol, cardiolipin and phosphatidylinositol.</text>
</comment>
<dbReference type="GO" id="GO:0032049">
    <property type="term" value="P:cardiolipin biosynthetic process"/>
    <property type="evidence" value="ECO:0007669"/>
    <property type="project" value="UniProtKB-UniRule"/>
</dbReference>
<dbReference type="PIRSF" id="PIRSF028840">
    <property type="entry name" value="Mmp37"/>
    <property type="match status" value="1"/>
</dbReference>
<dbReference type="GO" id="GO:0016024">
    <property type="term" value="P:CDP-diacylglycerol biosynthetic process"/>
    <property type="evidence" value="ECO:0007669"/>
    <property type="project" value="UniProtKB-UniRule"/>
</dbReference>
<keyword evidence="12 21" id="KW-0999">Mitochondrion inner membrane</keyword>
<evidence type="ECO:0000256" key="15">
    <source>
        <dbReference type="ARBA" id="ARBA00023128"/>
    </source>
</evidence>
<keyword evidence="17 21" id="KW-0594">Phospholipid biosynthesis</keyword>
<dbReference type="Proteomes" id="UP000694569">
    <property type="component" value="Unplaced"/>
</dbReference>
<evidence type="ECO:0000256" key="20">
    <source>
        <dbReference type="ARBA" id="ARBA00031502"/>
    </source>
</evidence>
<comment type="catalytic activity">
    <reaction evidence="21">
        <text>a 1,2-diacyl-sn-glycero-3-phosphate + CTP + H(+) = a CDP-1,2-diacyl-sn-glycerol + diphosphate</text>
        <dbReference type="Rhea" id="RHEA:16229"/>
        <dbReference type="ChEBI" id="CHEBI:15378"/>
        <dbReference type="ChEBI" id="CHEBI:33019"/>
        <dbReference type="ChEBI" id="CHEBI:37563"/>
        <dbReference type="ChEBI" id="CHEBI:58332"/>
        <dbReference type="ChEBI" id="CHEBI:58608"/>
        <dbReference type="EC" id="2.7.7.41"/>
    </reaction>
</comment>
<reference evidence="22" key="1">
    <citation type="submission" date="2025-08" db="UniProtKB">
        <authorList>
            <consortium name="Ensembl"/>
        </authorList>
    </citation>
    <scope>IDENTIFICATION</scope>
</reference>
<dbReference type="PANTHER" id="PTHR13619:SF0">
    <property type="entry name" value="PHOSPHATIDATE CYTIDYLYLTRANSFERASE, MITOCHONDRIAL"/>
    <property type="match status" value="1"/>
</dbReference>
<keyword evidence="18 21" id="KW-1208">Phospholipid metabolism</keyword>
<dbReference type="GO" id="GO:0004605">
    <property type="term" value="F:phosphatidate cytidylyltransferase activity"/>
    <property type="evidence" value="ECO:0007669"/>
    <property type="project" value="UniProtKB-UniRule"/>
</dbReference>
<comment type="cofactor">
    <cofactor evidence="1 21">
        <name>Mg(2+)</name>
        <dbReference type="ChEBI" id="CHEBI:18420"/>
    </cofactor>
</comment>
<evidence type="ECO:0000256" key="7">
    <source>
        <dbReference type="ARBA" id="ARBA00012487"/>
    </source>
</evidence>
<protein>
    <recommendedName>
        <fullName evidence="8 21">Phosphatidate cytidylyltransferase, mitochondrial</fullName>
        <ecNumber evidence="7 21">2.7.7.41</ecNumber>
    </recommendedName>
    <alternativeName>
        <fullName evidence="19 21">CDP-diacylglycerol synthase</fullName>
    </alternativeName>
    <alternativeName>
        <fullName evidence="20 21">Mitochondrial translocator assembly and maintenance protein 41 homolog</fullName>
    </alternativeName>
</protein>
<proteinExistence type="inferred from homology"/>